<reference evidence="1" key="1">
    <citation type="journal article" date="2021" name="New Phytol.">
        <title>Evolutionary innovations through gain and loss of genes in the ectomycorrhizal Boletales.</title>
        <authorList>
            <person name="Wu G."/>
            <person name="Miyauchi S."/>
            <person name="Morin E."/>
            <person name="Kuo A."/>
            <person name="Drula E."/>
            <person name="Varga T."/>
            <person name="Kohler A."/>
            <person name="Feng B."/>
            <person name="Cao Y."/>
            <person name="Lipzen A."/>
            <person name="Daum C."/>
            <person name="Hundley H."/>
            <person name="Pangilinan J."/>
            <person name="Johnson J."/>
            <person name="Barry K."/>
            <person name="LaButti K."/>
            <person name="Ng V."/>
            <person name="Ahrendt S."/>
            <person name="Min B."/>
            <person name="Choi I.G."/>
            <person name="Park H."/>
            <person name="Plett J.M."/>
            <person name="Magnuson J."/>
            <person name="Spatafora J.W."/>
            <person name="Nagy L.G."/>
            <person name="Henrissat B."/>
            <person name="Grigoriev I.V."/>
            <person name="Yang Z.L."/>
            <person name="Xu J."/>
            <person name="Martin F.M."/>
        </authorList>
    </citation>
    <scope>NUCLEOTIDE SEQUENCE</scope>
    <source>
        <strain evidence="1">ATCC 28755</strain>
    </source>
</reference>
<dbReference type="Proteomes" id="UP000790377">
    <property type="component" value="Unassembled WGS sequence"/>
</dbReference>
<comment type="caution">
    <text evidence="1">The sequence shown here is derived from an EMBL/GenBank/DDBJ whole genome shotgun (WGS) entry which is preliminary data.</text>
</comment>
<gene>
    <name evidence="1" type="ORF">BJ138DRAFT_1120929</name>
</gene>
<keyword evidence="2" id="KW-1185">Reference proteome</keyword>
<dbReference type="EMBL" id="MU269383">
    <property type="protein sequence ID" value="KAH7902930.1"/>
    <property type="molecule type" value="Genomic_DNA"/>
</dbReference>
<protein>
    <submittedName>
        <fullName evidence="1">Uncharacterized protein</fullName>
    </submittedName>
</protein>
<accession>A0ACB7ZPC5</accession>
<sequence length="190" mass="19834">MSNVLDSSPRRTQDTLSARIPDLEPHIPYAGTSLLQSSPPRFTEPSQLTLQPQIPSPHPTAEPPLIPPPLIAGQAPLTLPPPITEPASSNARAVSAPRIPEALSPSGPLTDPSAEASLPNGPPTDSSALPGPPVASSSLNISSRGRVVKPSNCQEEANKIGENNRAAKRPQPKCRRVEASAGDAEEALKK</sequence>
<organism evidence="1 2">
    <name type="scientific">Hygrophoropsis aurantiaca</name>
    <dbReference type="NCBI Taxonomy" id="72124"/>
    <lineage>
        <taxon>Eukaryota</taxon>
        <taxon>Fungi</taxon>
        <taxon>Dikarya</taxon>
        <taxon>Basidiomycota</taxon>
        <taxon>Agaricomycotina</taxon>
        <taxon>Agaricomycetes</taxon>
        <taxon>Agaricomycetidae</taxon>
        <taxon>Boletales</taxon>
        <taxon>Coniophorineae</taxon>
        <taxon>Hygrophoropsidaceae</taxon>
        <taxon>Hygrophoropsis</taxon>
    </lineage>
</organism>
<name>A0ACB7ZPC5_9AGAM</name>
<proteinExistence type="predicted"/>
<evidence type="ECO:0000313" key="1">
    <source>
        <dbReference type="EMBL" id="KAH7902930.1"/>
    </source>
</evidence>
<evidence type="ECO:0000313" key="2">
    <source>
        <dbReference type="Proteomes" id="UP000790377"/>
    </source>
</evidence>